<keyword evidence="2" id="KW-0175">Coiled coil</keyword>
<dbReference type="PANTHER" id="PTHR30204">
    <property type="entry name" value="REDOX-CYCLING DRUG-SENSING TRANSCRIPTIONAL ACTIVATOR SOXR"/>
    <property type="match status" value="1"/>
</dbReference>
<dbReference type="InterPro" id="IPR000551">
    <property type="entry name" value="MerR-type_HTH_dom"/>
</dbReference>
<dbReference type="InterPro" id="IPR009061">
    <property type="entry name" value="DNA-bd_dom_put_sf"/>
</dbReference>
<dbReference type="PANTHER" id="PTHR30204:SF58">
    <property type="entry name" value="HTH-TYPE TRANSCRIPTIONAL REGULATOR YFMP"/>
    <property type="match status" value="1"/>
</dbReference>
<dbReference type="SUPFAM" id="SSF46955">
    <property type="entry name" value="Putative DNA-binding domain"/>
    <property type="match status" value="1"/>
</dbReference>
<organism evidence="4 5">
    <name type="scientific">Saccharococcus thermophilus</name>
    <dbReference type="NCBI Taxonomy" id="29396"/>
    <lineage>
        <taxon>Bacteria</taxon>
        <taxon>Bacillati</taxon>
        <taxon>Bacillota</taxon>
        <taxon>Bacilli</taxon>
        <taxon>Bacillales</taxon>
        <taxon>Anoxybacillaceae</taxon>
        <taxon>Saccharococcus</taxon>
    </lineage>
</organism>
<keyword evidence="5" id="KW-1185">Reference proteome</keyword>
<dbReference type="AlphaFoldDB" id="A0A846MLJ7"/>
<dbReference type="PROSITE" id="PS50937">
    <property type="entry name" value="HTH_MERR_2"/>
    <property type="match status" value="1"/>
</dbReference>
<evidence type="ECO:0000313" key="4">
    <source>
        <dbReference type="EMBL" id="NIK16512.1"/>
    </source>
</evidence>
<comment type="caution">
    <text evidence="4">The sequence shown here is derived from an EMBL/GenBank/DDBJ whole genome shotgun (WGS) entry which is preliminary data.</text>
</comment>
<gene>
    <name evidence="4" type="ORF">BDD39_003022</name>
</gene>
<proteinExistence type="predicted"/>
<name>A0A846MLJ7_9BACL</name>
<dbReference type="SMART" id="SM00422">
    <property type="entry name" value="HTH_MERR"/>
    <property type="match status" value="1"/>
</dbReference>
<dbReference type="Gene3D" id="1.10.1660.10">
    <property type="match status" value="1"/>
</dbReference>
<dbReference type="EMBL" id="JAASRS010000001">
    <property type="protein sequence ID" value="NIK16512.1"/>
    <property type="molecule type" value="Genomic_DNA"/>
</dbReference>
<feature type="coiled-coil region" evidence="2">
    <location>
        <begin position="87"/>
        <end position="138"/>
    </location>
</feature>
<protein>
    <submittedName>
        <fullName evidence="4">DNA-binding transcriptional MerR regulator</fullName>
    </submittedName>
</protein>
<dbReference type="Pfam" id="PF13411">
    <property type="entry name" value="MerR_1"/>
    <property type="match status" value="1"/>
</dbReference>
<dbReference type="InterPro" id="IPR047057">
    <property type="entry name" value="MerR_fam"/>
</dbReference>
<accession>A0A846MLJ7</accession>
<dbReference type="Proteomes" id="UP000532769">
    <property type="component" value="Unassembled WGS sequence"/>
</dbReference>
<feature type="domain" description="HTH merR-type" evidence="3">
    <location>
        <begin position="3"/>
        <end position="73"/>
    </location>
</feature>
<dbReference type="PRINTS" id="PR00040">
    <property type="entry name" value="HTHMERR"/>
</dbReference>
<evidence type="ECO:0000259" key="3">
    <source>
        <dbReference type="PROSITE" id="PS50937"/>
    </source>
</evidence>
<keyword evidence="1 4" id="KW-0238">DNA-binding</keyword>
<evidence type="ECO:0000256" key="2">
    <source>
        <dbReference type="SAM" id="Coils"/>
    </source>
</evidence>
<reference evidence="4 5" key="1">
    <citation type="submission" date="2020-03" db="EMBL/GenBank/DDBJ databases">
        <title>Genomic Encyclopedia of Archaeal and Bacterial Type Strains, Phase II (KMG-II): from individual species to whole genera.</title>
        <authorList>
            <person name="Goeker M."/>
        </authorList>
    </citation>
    <scope>NUCLEOTIDE SEQUENCE [LARGE SCALE GENOMIC DNA]</scope>
    <source>
        <strain evidence="4 5">DSM 4749</strain>
    </source>
</reference>
<dbReference type="GO" id="GO:0003700">
    <property type="term" value="F:DNA-binding transcription factor activity"/>
    <property type="evidence" value="ECO:0007669"/>
    <property type="project" value="InterPro"/>
</dbReference>
<dbReference type="RefSeq" id="WP_166912056.1">
    <property type="nucleotide sequence ID" value="NZ_JAASRS010000001.1"/>
</dbReference>
<dbReference type="GO" id="GO:0003677">
    <property type="term" value="F:DNA binding"/>
    <property type="evidence" value="ECO:0007669"/>
    <property type="project" value="UniProtKB-KW"/>
</dbReference>
<evidence type="ECO:0000313" key="5">
    <source>
        <dbReference type="Proteomes" id="UP000532769"/>
    </source>
</evidence>
<evidence type="ECO:0000256" key="1">
    <source>
        <dbReference type="ARBA" id="ARBA00023125"/>
    </source>
</evidence>
<sequence>MKRFKIDDVAKETGLTKRAIRYYEEIGLIKPPERSEKGTRLYTEEDIEQLKRVIAAREVLGFSLQELQHFLTLKEKIESHRFEYRNASEQEEKRQELEHVAANLRKQIDMLEEKMKKMTQFKKELEQMEQRIQAILNEERRGS</sequence>